<evidence type="ECO:0000256" key="1">
    <source>
        <dbReference type="SAM" id="Coils"/>
    </source>
</evidence>
<accession>A0A9X2L4W4</accession>
<keyword evidence="1" id="KW-0175">Coiled coil</keyword>
<gene>
    <name evidence="3" type="ORF">NM125_12335</name>
</gene>
<reference evidence="3" key="1">
    <citation type="submission" date="2022-06" db="EMBL/GenBank/DDBJ databases">
        <title>Gracilimonas sp. CAU 1638 isolated from sea sediment.</title>
        <authorList>
            <person name="Kim W."/>
        </authorList>
    </citation>
    <scope>NUCLEOTIDE SEQUENCE</scope>
    <source>
        <strain evidence="3">CAU 1638</strain>
    </source>
</reference>
<dbReference type="AlphaFoldDB" id="A0A9X2L4W4"/>
<evidence type="ECO:0000313" key="3">
    <source>
        <dbReference type="EMBL" id="MCP9292367.1"/>
    </source>
</evidence>
<proteinExistence type="predicted"/>
<dbReference type="Proteomes" id="UP001139125">
    <property type="component" value="Unassembled WGS sequence"/>
</dbReference>
<evidence type="ECO:0000313" key="4">
    <source>
        <dbReference type="Proteomes" id="UP001139125"/>
    </source>
</evidence>
<keyword evidence="4" id="KW-1185">Reference proteome</keyword>
<dbReference type="Pfam" id="PF12770">
    <property type="entry name" value="CHAT"/>
    <property type="match status" value="1"/>
</dbReference>
<protein>
    <submittedName>
        <fullName evidence="3">CHAT domain-containing protein</fullName>
    </submittedName>
</protein>
<dbReference type="InterPro" id="IPR024983">
    <property type="entry name" value="CHAT_dom"/>
</dbReference>
<dbReference type="InterPro" id="IPR011990">
    <property type="entry name" value="TPR-like_helical_dom_sf"/>
</dbReference>
<dbReference type="PANTHER" id="PTHR10098">
    <property type="entry name" value="RAPSYN-RELATED"/>
    <property type="match status" value="1"/>
</dbReference>
<dbReference type="SUPFAM" id="SSF48452">
    <property type="entry name" value="TPR-like"/>
    <property type="match status" value="1"/>
</dbReference>
<name>A0A9X2L4W4_9BACT</name>
<feature type="domain" description="CHAT" evidence="2">
    <location>
        <begin position="716"/>
        <end position="990"/>
    </location>
</feature>
<dbReference type="RefSeq" id="WP_255135249.1">
    <property type="nucleotide sequence ID" value="NZ_JANDBC010000002.1"/>
</dbReference>
<evidence type="ECO:0000259" key="2">
    <source>
        <dbReference type="Pfam" id="PF12770"/>
    </source>
</evidence>
<comment type="caution">
    <text evidence="3">The sequence shown here is derived from an EMBL/GenBank/DDBJ whole genome shotgun (WGS) entry which is preliminary data.</text>
</comment>
<sequence>MILLYLILFLAPFPTDTAYVEKTETQIAAYVSNIEKGQNVSLNSWAIHEIALLNCEGLDIVKSSVQSLDEKASFYNGISCDELDKHSQSFWDEAESNLYNQIIDNGDTVSTNIIDYDEHPLIHFRILMENEFHYYYSTNYLKNALDNWLSYINSEQTNGGLEYAIVLSNVIRTAYILDRYDVIQENYEKFVNQNWLPNSIHRLRLLGAFDYTFYIYGEYDKSLQLQRNYSLPLAMFIGNKTEINSIKVRQGAYLYSLGKYHESKAIYEELYNESETLEEQYSLFTNLGATYLKLGQSNKYITFQLRALDQEIEKYTTRLNIYRNLFIYYSSINDVNTALNYIEKAREVAIESQDTTELALIDFYLGSFYWNNYKDAEKALANLSAASQIFSAEKNYETYIDLLVEKGTILSKIDSLSEARQTFQNVKQLTLSRSDTPDYLDAVVNLTAIDLKQNKITEAAKNLEDVQLYSLENMDFQLSVKYQTVKSNYFSLSGNDRAAIDNLLPVIDQVIDRAKNNTDTQEGYWSVEDEYLDAFELIVELLIDNNRSPEALEILDRLKTINDATLYNSPLVKAAKLTEEELAEEKKLNQRIQSLRKKYLNATQEERFQINTQIDRISAARNQILADVNLDKEEPLPPIWSIQRSLNDDELLLHFTEVGTKLYVSYLTSSQIRIKFFTFDKQRQALFSQIGDNLASGNTNLLELYRLHEILDLKDIPNQIKQISVVPDNYLYRIPLEVLPTEKPDSPISFGSTRYLIEDYHFRYFTSLKEFDSNRRTFSASTETDFSGFAISDFQNFKGTNLPSLPYATVETNNITNVLSSFNNKKVFTGDAATKDIFKQKVGTSRLVHVATHSEVSEKDPLFSTIYLKNSSDSDTLQSDQALYAYELFDTPLNSEFIMLNSCSSGSGSYIQGSGIMGISRALRYAGAKSLALNLWSVNDKVASEFATDFYDLLNEGETKSEAIRQAKLNQLKRANANPHFWGAYMMIGNPSPVTNKSTNAGLMFSLLALTGLLAGFITYRKEESA</sequence>
<dbReference type="EMBL" id="JANDBC010000002">
    <property type="protein sequence ID" value="MCP9292367.1"/>
    <property type="molecule type" value="Genomic_DNA"/>
</dbReference>
<dbReference type="Gene3D" id="1.25.40.10">
    <property type="entry name" value="Tetratricopeptide repeat domain"/>
    <property type="match status" value="1"/>
</dbReference>
<feature type="coiled-coil region" evidence="1">
    <location>
        <begin position="575"/>
        <end position="605"/>
    </location>
</feature>
<organism evidence="3 4">
    <name type="scientific">Gracilimonas sediminicola</name>
    <dbReference type="NCBI Taxonomy" id="2952158"/>
    <lineage>
        <taxon>Bacteria</taxon>
        <taxon>Pseudomonadati</taxon>
        <taxon>Balneolota</taxon>
        <taxon>Balneolia</taxon>
        <taxon>Balneolales</taxon>
        <taxon>Balneolaceae</taxon>
        <taxon>Gracilimonas</taxon>
    </lineage>
</organism>